<keyword evidence="1 2" id="KW-0812">Transmembrane</keyword>
<dbReference type="HOGENOM" id="CLU_2797812_0_0_1"/>
<evidence type="ECO:0000256" key="1">
    <source>
        <dbReference type="SAM" id="Phobius"/>
    </source>
</evidence>
<dbReference type="PaxDb" id="3880-AET00812"/>
<reference evidence="2 4" key="1">
    <citation type="journal article" date="2011" name="Nature">
        <title>The Medicago genome provides insight into the evolution of rhizobial symbioses.</title>
        <authorList>
            <person name="Young N.D."/>
            <person name="Debelle F."/>
            <person name="Oldroyd G.E."/>
            <person name="Geurts R."/>
            <person name="Cannon S.B."/>
            <person name="Udvardi M.K."/>
            <person name="Benedito V.A."/>
            <person name="Mayer K.F."/>
            <person name="Gouzy J."/>
            <person name="Schoof H."/>
            <person name="Van de Peer Y."/>
            <person name="Proost S."/>
            <person name="Cook D.R."/>
            <person name="Meyers B.C."/>
            <person name="Spannagl M."/>
            <person name="Cheung F."/>
            <person name="De Mita S."/>
            <person name="Krishnakumar V."/>
            <person name="Gundlach H."/>
            <person name="Zhou S."/>
            <person name="Mudge J."/>
            <person name="Bharti A.K."/>
            <person name="Murray J.D."/>
            <person name="Naoumkina M.A."/>
            <person name="Rosen B."/>
            <person name="Silverstein K.A."/>
            <person name="Tang H."/>
            <person name="Rombauts S."/>
            <person name="Zhao P.X."/>
            <person name="Zhou P."/>
            <person name="Barbe V."/>
            <person name="Bardou P."/>
            <person name="Bechner M."/>
            <person name="Bellec A."/>
            <person name="Berger A."/>
            <person name="Berges H."/>
            <person name="Bidwell S."/>
            <person name="Bisseling T."/>
            <person name="Choisne N."/>
            <person name="Couloux A."/>
            <person name="Denny R."/>
            <person name="Deshpande S."/>
            <person name="Dai X."/>
            <person name="Doyle J.J."/>
            <person name="Dudez A.M."/>
            <person name="Farmer A.D."/>
            <person name="Fouteau S."/>
            <person name="Franken C."/>
            <person name="Gibelin C."/>
            <person name="Gish J."/>
            <person name="Goldstein S."/>
            <person name="Gonzalez A.J."/>
            <person name="Green P.J."/>
            <person name="Hallab A."/>
            <person name="Hartog M."/>
            <person name="Hua A."/>
            <person name="Humphray S.J."/>
            <person name="Jeong D.H."/>
            <person name="Jing Y."/>
            <person name="Jocker A."/>
            <person name="Kenton S.M."/>
            <person name="Kim D.J."/>
            <person name="Klee K."/>
            <person name="Lai H."/>
            <person name="Lang C."/>
            <person name="Lin S."/>
            <person name="Macmil S.L."/>
            <person name="Magdelenat G."/>
            <person name="Matthews L."/>
            <person name="McCorrison J."/>
            <person name="Monaghan E.L."/>
            <person name="Mun J.H."/>
            <person name="Najar F.Z."/>
            <person name="Nicholson C."/>
            <person name="Noirot C."/>
            <person name="O'Bleness M."/>
            <person name="Paule C.R."/>
            <person name="Poulain J."/>
            <person name="Prion F."/>
            <person name="Qin B."/>
            <person name="Qu C."/>
            <person name="Retzel E.F."/>
            <person name="Riddle C."/>
            <person name="Sallet E."/>
            <person name="Samain S."/>
            <person name="Samson N."/>
            <person name="Sanders I."/>
            <person name="Saurat O."/>
            <person name="Scarpelli C."/>
            <person name="Schiex T."/>
            <person name="Segurens B."/>
            <person name="Severin A.J."/>
            <person name="Sherrier D.J."/>
            <person name="Shi R."/>
            <person name="Sims S."/>
            <person name="Singer S.R."/>
            <person name="Sinharoy S."/>
            <person name="Sterck L."/>
            <person name="Viollet A."/>
            <person name="Wang B.B."/>
            <person name="Wang K."/>
            <person name="Wang M."/>
            <person name="Wang X."/>
            <person name="Warfsmann J."/>
            <person name="Weissenbach J."/>
            <person name="White D.D."/>
            <person name="White J.D."/>
            <person name="Wiley G.B."/>
            <person name="Wincker P."/>
            <person name="Xing Y."/>
            <person name="Yang L."/>
            <person name="Yao Z."/>
            <person name="Ying F."/>
            <person name="Zhai J."/>
            <person name="Zhou L."/>
            <person name="Zuber A."/>
            <person name="Denarie J."/>
            <person name="Dixon R.A."/>
            <person name="May G.D."/>
            <person name="Schwartz D.C."/>
            <person name="Rogers J."/>
            <person name="Quetier F."/>
            <person name="Town C.D."/>
            <person name="Roe B.A."/>
        </authorList>
    </citation>
    <scope>NUCLEOTIDE SEQUENCE [LARGE SCALE GENOMIC DNA]</scope>
    <source>
        <strain evidence="2">A17</strain>
        <strain evidence="3 4">cv. Jemalong A17</strain>
    </source>
</reference>
<evidence type="ECO:0000313" key="4">
    <source>
        <dbReference type="Proteomes" id="UP000002051"/>
    </source>
</evidence>
<name>A0A072UH76_MEDTR</name>
<gene>
    <name evidence="2" type="ordered locus">MTR_5g096215</name>
</gene>
<reference evidence="3" key="3">
    <citation type="submission" date="2015-04" db="UniProtKB">
        <authorList>
            <consortium name="EnsemblPlants"/>
        </authorList>
    </citation>
    <scope>IDENTIFICATION</scope>
    <source>
        <strain evidence="3">cv. Jemalong A17</strain>
    </source>
</reference>
<dbReference type="Proteomes" id="UP000002051">
    <property type="component" value="Chromosome 5"/>
</dbReference>
<dbReference type="EnsemblPlants" id="KEH28463">
    <property type="protein sequence ID" value="KEH28463"/>
    <property type="gene ID" value="MTR_5g096215"/>
</dbReference>
<keyword evidence="1" id="KW-0472">Membrane</keyword>
<keyword evidence="1" id="KW-1133">Transmembrane helix</keyword>
<sequence>MFKDEGDNEVTAIASTTAVTVKASAKGDLVIVGRMNRRSFEVGFQGRLLLCHFGAVVVPTVVVAFLHQ</sequence>
<proteinExistence type="predicted"/>
<accession>A0A072UH76</accession>
<dbReference type="AlphaFoldDB" id="A0A072UH76"/>
<evidence type="ECO:0000313" key="3">
    <source>
        <dbReference type="EnsemblPlants" id="KEH28463"/>
    </source>
</evidence>
<evidence type="ECO:0000313" key="2">
    <source>
        <dbReference type="EMBL" id="KEH28463.1"/>
    </source>
</evidence>
<dbReference type="EMBL" id="CM001221">
    <property type="protein sequence ID" value="KEH28463.1"/>
    <property type="molecule type" value="Genomic_DNA"/>
</dbReference>
<organism evidence="2 4">
    <name type="scientific">Medicago truncatula</name>
    <name type="common">Barrel medic</name>
    <name type="synonym">Medicago tribuloides</name>
    <dbReference type="NCBI Taxonomy" id="3880"/>
    <lineage>
        <taxon>Eukaryota</taxon>
        <taxon>Viridiplantae</taxon>
        <taxon>Streptophyta</taxon>
        <taxon>Embryophyta</taxon>
        <taxon>Tracheophyta</taxon>
        <taxon>Spermatophyta</taxon>
        <taxon>Magnoliopsida</taxon>
        <taxon>eudicotyledons</taxon>
        <taxon>Gunneridae</taxon>
        <taxon>Pentapetalae</taxon>
        <taxon>rosids</taxon>
        <taxon>fabids</taxon>
        <taxon>Fabales</taxon>
        <taxon>Fabaceae</taxon>
        <taxon>Papilionoideae</taxon>
        <taxon>50 kb inversion clade</taxon>
        <taxon>NPAAA clade</taxon>
        <taxon>Hologalegina</taxon>
        <taxon>IRL clade</taxon>
        <taxon>Trifolieae</taxon>
        <taxon>Medicago</taxon>
    </lineage>
</organism>
<feature type="transmembrane region" description="Helical" evidence="1">
    <location>
        <begin position="44"/>
        <end position="66"/>
    </location>
</feature>
<protein>
    <submittedName>
        <fullName evidence="2">Transmembrane protein, putative</fullName>
    </submittedName>
</protein>
<keyword evidence="4" id="KW-1185">Reference proteome</keyword>
<reference evidence="2 4" key="2">
    <citation type="journal article" date="2014" name="BMC Genomics">
        <title>An improved genome release (version Mt4.0) for the model legume Medicago truncatula.</title>
        <authorList>
            <person name="Tang H."/>
            <person name="Krishnakumar V."/>
            <person name="Bidwell S."/>
            <person name="Rosen B."/>
            <person name="Chan A."/>
            <person name="Zhou S."/>
            <person name="Gentzbittel L."/>
            <person name="Childs K.L."/>
            <person name="Yandell M."/>
            <person name="Gundlach H."/>
            <person name="Mayer K.F."/>
            <person name="Schwartz D.C."/>
            <person name="Town C.D."/>
        </authorList>
    </citation>
    <scope>GENOME REANNOTATION</scope>
    <source>
        <strain evidence="2">A17</strain>
        <strain evidence="3 4">cv. Jemalong A17</strain>
    </source>
</reference>